<dbReference type="AlphaFoldDB" id="A0A9X0A2X6"/>
<dbReference type="OrthoDB" id="514823at2759"/>
<evidence type="ECO:0000313" key="3">
    <source>
        <dbReference type="Proteomes" id="UP001163046"/>
    </source>
</evidence>
<name>A0A9X0A2X6_9CNID</name>
<protein>
    <recommendedName>
        <fullName evidence="4">DNA polymerase delta subunit 3</fullName>
    </recommendedName>
</protein>
<dbReference type="EMBL" id="MU825413">
    <property type="protein sequence ID" value="KAJ7390639.1"/>
    <property type="molecule type" value="Genomic_DNA"/>
</dbReference>
<dbReference type="Pfam" id="PF09507">
    <property type="entry name" value="CDC27"/>
    <property type="match status" value="1"/>
</dbReference>
<proteinExistence type="predicted"/>
<evidence type="ECO:0000313" key="2">
    <source>
        <dbReference type="EMBL" id="KAJ7390639.1"/>
    </source>
</evidence>
<organism evidence="2 3">
    <name type="scientific">Desmophyllum pertusum</name>
    <dbReference type="NCBI Taxonomy" id="174260"/>
    <lineage>
        <taxon>Eukaryota</taxon>
        <taxon>Metazoa</taxon>
        <taxon>Cnidaria</taxon>
        <taxon>Anthozoa</taxon>
        <taxon>Hexacorallia</taxon>
        <taxon>Scleractinia</taxon>
        <taxon>Caryophylliina</taxon>
        <taxon>Caryophylliidae</taxon>
        <taxon>Desmophyllum</taxon>
    </lineage>
</organism>
<evidence type="ECO:0000256" key="1">
    <source>
        <dbReference type="SAM" id="MobiDB-lite"/>
    </source>
</evidence>
<dbReference type="InterPro" id="IPR019038">
    <property type="entry name" value="POLD3"/>
</dbReference>
<feature type="compositionally biased region" description="Acidic residues" evidence="1">
    <location>
        <begin position="10"/>
        <end position="19"/>
    </location>
</feature>
<keyword evidence="3" id="KW-1185">Reference proteome</keyword>
<dbReference type="GO" id="GO:0043625">
    <property type="term" value="C:delta DNA polymerase complex"/>
    <property type="evidence" value="ECO:0007669"/>
    <property type="project" value="InterPro"/>
</dbReference>
<dbReference type="GO" id="GO:0006260">
    <property type="term" value="P:DNA replication"/>
    <property type="evidence" value="ECO:0007669"/>
    <property type="project" value="InterPro"/>
</dbReference>
<dbReference type="Proteomes" id="UP001163046">
    <property type="component" value="Unassembled WGS sequence"/>
</dbReference>
<feature type="compositionally biased region" description="Polar residues" evidence="1">
    <location>
        <begin position="51"/>
        <end position="63"/>
    </location>
</feature>
<sequence length="63" mass="7021">MVTEKVWESDSTDASDDDLQITNPPVKEKHSSPAKKTTNKKTHADVKNKSVKQASLTSFFKKS</sequence>
<accession>A0A9X0A2X6</accession>
<feature type="region of interest" description="Disordered" evidence="1">
    <location>
        <begin position="1"/>
        <end position="63"/>
    </location>
</feature>
<comment type="caution">
    <text evidence="2">The sequence shown here is derived from an EMBL/GenBank/DDBJ whole genome shotgun (WGS) entry which is preliminary data.</text>
</comment>
<evidence type="ECO:0008006" key="4">
    <source>
        <dbReference type="Google" id="ProtNLM"/>
    </source>
</evidence>
<gene>
    <name evidence="2" type="ORF">OS493_023350</name>
</gene>
<reference evidence="2" key="1">
    <citation type="submission" date="2023-01" db="EMBL/GenBank/DDBJ databases">
        <title>Genome assembly of the deep-sea coral Lophelia pertusa.</title>
        <authorList>
            <person name="Herrera S."/>
            <person name="Cordes E."/>
        </authorList>
    </citation>
    <scope>NUCLEOTIDE SEQUENCE</scope>
    <source>
        <strain evidence="2">USNM1676648</strain>
        <tissue evidence="2">Polyp</tissue>
    </source>
</reference>